<proteinExistence type="predicted"/>
<organism evidence="1">
    <name type="scientific">Rhizophora mucronata</name>
    <name type="common">Asiatic mangrove</name>
    <dbReference type="NCBI Taxonomy" id="61149"/>
    <lineage>
        <taxon>Eukaryota</taxon>
        <taxon>Viridiplantae</taxon>
        <taxon>Streptophyta</taxon>
        <taxon>Embryophyta</taxon>
        <taxon>Tracheophyta</taxon>
        <taxon>Spermatophyta</taxon>
        <taxon>Magnoliopsida</taxon>
        <taxon>eudicotyledons</taxon>
        <taxon>Gunneridae</taxon>
        <taxon>Pentapetalae</taxon>
        <taxon>rosids</taxon>
        <taxon>fabids</taxon>
        <taxon>Malpighiales</taxon>
        <taxon>Rhizophoraceae</taxon>
        <taxon>Rhizophora</taxon>
    </lineage>
</organism>
<name>A0A2P2ME97_RHIMU</name>
<reference evidence="1" key="1">
    <citation type="submission" date="2018-02" db="EMBL/GenBank/DDBJ databases">
        <title>Rhizophora mucronata_Transcriptome.</title>
        <authorList>
            <person name="Meera S.P."/>
            <person name="Sreeshan A."/>
            <person name="Augustine A."/>
        </authorList>
    </citation>
    <scope>NUCLEOTIDE SEQUENCE</scope>
    <source>
        <tissue evidence="1">Leaf</tissue>
    </source>
</reference>
<dbReference type="EMBL" id="GGEC01048043">
    <property type="protein sequence ID" value="MBX28527.1"/>
    <property type="molecule type" value="Transcribed_RNA"/>
</dbReference>
<dbReference type="AlphaFoldDB" id="A0A2P2ME97"/>
<protein>
    <submittedName>
        <fullName evidence="1">Palmitoyl-protein thioesterase 1-like</fullName>
    </submittedName>
</protein>
<accession>A0A2P2ME97</accession>
<evidence type="ECO:0000313" key="1">
    <source>
        <dbReference type="EMBL" id="MBX28527.1"/>
    </source>
</evidence>
<sequence length="73" mass="8242">MIYALQPGKNAIKPKPTNVTNSYPTFNNLLFKMSILCRDYLDFIEINLLMSGILKIHGPQYNVSTLIGACYCL</sequence>